<reference evidence="2 3" key="1">
    <citation type="journal article" date="2014" name="Nat. Genet.">
        <title>Genome and transcriptome of the porcine whipworm Trichuris suis.</title>
        <authorList>
            <person name="Jex A.R."/>
            <person name="Nejsum P."/>
            <person name="Schwarz E.M."/>
            <person name="Hu L."/>
            <person name="Young N.D."/>
            <person name="Hall R.S."/>
            <person name="Korhonen P.K."/>
            <person name="Liao S."/>
            <person name="Thamsborg S."/>
            <person name="Xia J."/>
            <person name="Xu P."/>
            <person name="Wang S."/>
            <person name="Scheerlinck J.P."/>
            <person name="Hofmann A."/>
            <person name="Sternberg P.W."/>
            <person name="Wang J."/>
            <person name="Gasser R.B."/>
        </authorList>
    </citation>
    <scope>NUCLEOTIDE SEQUENCE [LARGE SCALE GENOMIC DNA]</scope>
    <source>
        <strain evidence="2">DCEP-RM93M</strain>
    </source>
</reference>
<dbReference type="Proteomes" id="UP000030764">
    <property type="component" value="Unassembled WGS sequence"/>
</dbReference>
<keyword evidence="3" id="KW-1185">Reference proteome</keyword>
<organism evidence="2 3">
    <name type="scientific">Trichuris suis</name>
    <name type="common">pig whipworm</name>
    <dbReference type="NCBI Taxonomy" id="68888"/>
    <lineage>
        <taxon>Eukaryota</taxon>
        <taxon>Metazoa</taxon>
        <taxon>Ecdysozoa</taxon>
        <taxon>Nematoda</taxon>
        <taxon>Enoplea</taxon>
        <taxon>Dorylaimia</taxon>
        <taxon>Trichinellida</taxon>
        <taxon>Trichuridae</taxon>
        <taxon>Trichuris</taxon>
    </lineage>
</organism>
<gene>
    <name evidence="2" type="ORF">M513_13027</name>
</gene>
<feature type="region of interest" description="Disordered" evidence="1">
    <location>
        <begin position="84"/>
        <end position="131"/>
    </location>
</feature>
<feature type="compositionally biased region" description="Basic and acidic residues" evidence="1">
    <location>
        <begin position="84"/>
        <end position="96"/>
    </location>
</feature>
<dbReference type="AlphaFoldDB" id="A0A085LM97"/>
<evidence type="ECO:0000313" key="2">
    <source>
        <dbReference type="EMBL" id="KFD46093.1"/>
    </source>
</evidence>
<proteinExistence type="predicted"/>
<sequence>MKLFLPYHNGMGEGILKLAHSLNFKFRFTSSHSVRSIVTNDKIKAPFDRDLASYIIYGAVATPPTWEKQATHYLTESNDICRTSEDTKRPYADSRSHKNLRGQSPKDEGAHSGINRRRSFRRRSKPPRSSSIALNARMTSNHQLFAARAIFTCAP</sequence>
<evidence type="ECO:0000313" key="3">
    <source>
        <dbReference type="Proteomes" id="UP000030764"/>
    </source>
</evidence>
<feature type="compositionally biased region" description="Basic residues" evidence="1">
    <location>
        <begin position="114"/>
        <end position="126"/>
    </location>
</feature>
<dbReference type="EMBL" id="KL363394">
    <property type="protein sequence ID" value="KFD46093.1"/>
    <property type="molecule type" value="Genomic_DNA"/>
</dbReference>
<name>A0A085LM97_9BILA</name>
<protein>
    <submittedName>
        <fullName evidence="2">Uncharacterized protein</fullName>
    </submittedName>
</protein>
<evidence type="ECO:0000256" key="1">
    <source>
        <dbReference type="SAM" id="MobiDB-lite"/>
    </source>
</evidence>
<accession>A0A085LM97</accession>